<comment type="caution">
    <text evidence="1">The sequence shown here is derived from an EMBL/GenBank/DDBJ whole genome shotgun (WGS) entry which is preliminary data.</text>
</comment>
<keyword evidence="2" id="KW-1185">Reference proteome</keyword>
<dbReference type="AlphaFoldDB" id="A0A9J5YJ21"/>
<dbReference type="EMBL" id="JACXVP010000006">
    <property type="protein sequence ID" value="KAG5600346.1"/>
    <property type="molecule type" value="Genomic_DNA"/>
</dbReference>
<organism evidence="1 2">
    <name type="scientific">Solanum commersonii</name>
    <name type="common">Commerson's wild potato</name>
    <name type="synonym">Commerson's nightshade</name>
    <dbReference type="NCBI Taxonomy" id="4109"/>
    <lineage>
        <taxon>Eukaryota</taxon>
        <taxon>Viridiplantae</taxon>
        <taxon>Streptophyta</taxon>
        <taxon>Embryophyta</taxon>
        <taxon>Tracheophyta</taxon>
        <taxon>Spermatophyta</taxon>
        <taxon>Magnoliopsida</taxon>
        <taxon>eudicotyledons</taxon>
        <taxon>Gunneridae</taxon>
        <taxon>Pentapetalae</taxon>
        <taxon>asterids</taxon>
        <taxon>lamiids</taxon>
        <taxon>Solanales</taxon>
        <taxon>Solanaceae</taxon>
        <taxon>Solanoideae</taxon>
        <taxon>Solaneae</taxon>
        <taxon>Solanum</taxon>
    </lineage>
</organism>
<dbReference type="Proteomes" id="UP000824120">
    <property type="component" value="Chromosome 6"/>
</dbReference>
<evidence type="ECO:0000313" key="1">
    <source>
        <dbReference type="EMBL" id="KAG5600346.1"/>
    </source>
</evidence>
<proteinExistence type="predicted"/>
<name>A0A9J5YJ21_SOLCO</name>
<protein>
    <submittedName>
        <fullName evidence="1">Uncharacterized protein</fullName>
    </submittedName>
</protein>
<gene>
    <name evidence="1" type="ORF">H5410_031716</name>
</gene>
<sequence>MKSPFLTSLGSSDKGKAKINDDIRPLHPFERYGILYQMPSCLMKPFEDKYRAKSALFGFYHMDFVAAFPLGKN</sequence>
<evidence type="ECO:0000313" key="2">
    <source>
        <dbReference type="Proteomes" id="UP000824120"/>
    </source>
</evidence>
<accession>A0A9J5YJ21</accession>
<reference evidence="1 2" key="1">
    <citation type="submission" date="2020-09" db="EMBL/GenBank/DDBJ databases">
        <title>De no assembly of potato wild relative species, Solanum commersonii.</title>
        <authorList>
            <person name="Cho K."/>
        </authorList>
    </citation>
    <scope>NUCLEOTIDE SEQUENCE [LARGE SCALE GENOMIC DNA]</scope>
    <source>
        <strain evidence="1">LZ3.2</strain>
        <tissue evidence="1">Leaf</tissue>
    </source>
</reference>